<dbReference type="InterPro" id="IPR036565">
    <property type="entry name" value="Mur-like_cat_sf"/>
</dbReference>
<evidence type="ECO:0000256" key="6">
    <source>
        <dbReference type="ARBA" id="ARBA00022960"/>
    </source>
</evidence>
<dbReference type="PANTHER" id="PTHR43024:SF1">
    <property type="entry name" value="UDP-N-ACETYLMURAMOYL-TRIPEPTIDE--D-ALANYL-D-ALANINE LIGASE"/>
    <property type="match status" value="1"/>
</dbReference>
<keyword evidence="9 10" id="KW-0961">Cell wall biogenesis/degradation</keyword>
<dbReference type="GO" id="GO:0051301">
    <property type="term" value="P:cell division"/>
    <property type="evidence" value="ECO:0007669"/>
    <property type="project" value="UniProtKB-KW"/>
</dbReference>
<organism evidence="14 15">
    <name type="scientific">Candidatus Dojkabacteria bacterium</name>
    <dbReference type="NCBI Taxonomy" id="2099670"/>
    <lineage>
        <taxon>Bacteria</taxon>
        <taxon>Candidatus Dojkabacteria</taxon>
    </lineage>
</organism>
<keyword evidence="1" id="KW-0963">Cytoplasm</keyword>
<dbReference type="UniPathway" id="UPA00219"/>
<evidence type="ECO:0000256" key="2">
    <source>
        <dbReference type="ARBA" id="ARBA00022598"/>
    </source>
</evidence>
<keyword evidence="5" id="KW-0067">ATP-binding</keyword>
<dbReference type="Gene3D" id="3.40.1190.10">
    <property type="entry name" value="Mur-like, catalytic domain"/>
    <property type="match status" value="1"/>
</dbReference>
<dbReference type="GO" id="GO:0005737">
    <property type="term" value="C:cytoplasm"/>
    <property type="evidence" value="ECO:0007669"/>
    <property type="project" value="UniProtKB-SubCell"/>
</dbReference>
<dbReference type="InterPro" id="IPR005863">
    <property type="entry name" value="UDP-N-AcMur_synth"/>
</dbReference>
<dbReference type="EC" id="6.3.2.10" evidence="10"/>
<comment type="subcellular location">
    <subcellularLocation>
        <location evidence="10">Cytoplasm</location>
    </subcellularLocation>
</comment>
<accession>A0A832QCB9</accession>
<gene>
    <name evidence="14" type="ORF">GX533_02290</name>
</gene>
<dbReference type="PANTHER" id="PTHR43024">
    <property type="entry name" value="UDP-N-ACETYLMURAMOYL-TRIPEPTIDE--D-ALANYL-D-ALANINE LIGASE"/>
    <property type="match status" value="1"/>
</dbReference>
<dbReference type="GO" id="GO:0008360">
    <property type="term" value="P:regulation of cell shape"/>
    <property type="evidence" value="ECO:0007669"/>
    <property type="project" value="UniProtKB-KW"/>
</dbReference>
<evidence type="ECO:0000256" key="1">
    <source>
        <dbReference type="ARBA" id="ARBA00022490"/>
    </source>
</evidence>
<evidence type="ECO:0000256" key="9">
    <source>
        <dbReference type="ARBA" id="ARBA00023316"/>
    </source>
</evidence>
<dbReference type="GO" id="GO:0047480">
    <property type="term" value="F:UDP-N-acetylmuramoyl-tripeptide-D-alanyl-D-alanine ligase activity"/>
    <property type="evidence" value="ECO:0007669"/>
    <property type="project" value="UniProtKB-EC"/>
</dbReference>
<evidence type="ECO:0000256" key="8">
    <source>
        <dbReference type="ARBA" id="ARBA00023306"/>
    </source>
</evidence>
<feature type="domain" description="Mur ligase C-terminal" evidence="12">
    <location>
        <begin position="323"/>
        <end position="419"/>
    </location>
</feature>
<dbReference type="GO" id="GO:0071555">
    <property type="term" value="P:cell wall organization"/>
    <property type="evidence" value="ECO:0007669"/>
    <property type="project" value="UniProtKB-KW"/>
</dbReference>
<evidence type="ECO:0000256" key="4">
    <source>
        <dbReference type="ARBA" id="ARBA00022741"/>
    </source>
</evidence>
<evidence type="ECO:0000256" key="10">
    <source>
        <dbReference type="RuleBase" id="RU004136"/>
    </source>
</evidence>
<evidence type="ECO:0000313" key="15">
    <source>
        <dbReference type="Proteomes" id="UP000576550"/>
    </source>
</evidence>
<dbReference type="Pfam" id="PF02875">
    <property type="entry name" value="Mur_ligase_C"/>
    <property type="match status" value="1"/>
</dbReference>
<evidence type="ECO:0000256" key="3">
    <source>
        <dbReference type="ARBA" id="ARBA00022618"/>
    </source>
</evidence>
<evidence type="ECO:0000256" key="5">
    <source>
        <dbReference type="ARBA" id="ARBA00022840"/>
    </source>
</evidence>
<dbReference type="InterPro" id="IPR035911">
    <property type="entry name" value="MurE/MurF_N"/>
</dbReference>
<dbReference type="NCBIfam" id="TIGR01143">
    <property type="entry name" value="murF"/>
    <property type="match status" value="1"/>
</dbReference>
<keyword evidence="6 10" id="KW-0133">Cell shape</keyword>
<dbReference type="InterPro" id="IPR013221">
    <property type="entry name" value="Mur_ligase_cen"/>
</dbReference>
<sequence>MKIFLSELLERFPEFEIRNNDEKAYFTGFSHDSREINEGDLYIPIVGERFDGHAFIAEALRAGGSVALCEKSKVKYIEDVTKPVILVDSIEEGLKKVLNYSIGYIKNPVVAITGSTGKTTTKEMLVSILKNHMSVLSADRYNTVWGNAVLLGNYNGEDVIVLECGMDRKGEIAWHVMSVDPDYGVLLNVGDVHAEKVGSIDDIFQEKKDLADYMERTGKPLVLNIDDSRLKHIAENYNKDSELITFGKDSSAEYQIEDISVDHEGTHFKFRYYHDNLVDVSLKVYGEGYVYNAMAAIIVANDLGVSIDNCVKDIANYVSKNARFEKLEYGDITIINDAYNANPTSMEMALDTFSDLYKDGYYTIAILGDMKELGDVSDERHEEIAKLVESKNFNELYYIGENIDKFKDAKELESADEAAAMLNTKLAGLGGKKVAILLKGSHSLGLYQVPDFLKKLGVF</sequence>
<dbReference type="Pfam" id="PF08245">
    <property type="entry name" value="Mur_ligase_M"/>
    <property type="match status" value="1"/>
</dbReference>
<keyword evidence="8 10" id="KW-0131">Cell cycle</keyword>
<dbReference type="InterPro" id="IPR004101">
    <property type="entry name" value="Mur_ligase_C"/>
</dbReference>
<dbReference type="GO" id="GO:0009252">
    <property type="term" value="P:peptidoglycan biosynthetic process"/>
    <property type="evidence" value="ECO:0007669"/>
    <property type="project" value="UniProtKB-UniPathway"/>
</dbReference>
<evidence type="ECO:0000313" key="14">
    <source>
        <dbReference type="EMBL" id="HHX99485.1"/>
    </source>
</evidence>
<evidence type="ECO:0000259" key="13">
    <source>
        <dbReference type="Pfam" id="PF08245"/>
    </source>
</evidence>
<comment type="function">
    <text evidence="10">Involved in cell wall formation. Catalyzes the final step in the synthesis of UDP-N-acetylmuramoyl-pentapeptide, the precursor of murein.</text>
</comment>
<keyword evidence="4" id="KW-0547">Nucleotide-binding</keyword>
<dbReference type="AlphaFoldDB" id="A0A832QCB9"/>
<dbReference type="SUPFAM" id="SSF63418">
    <property type="entry name" value="MurE/MurF N-terminal domain"/>
    <property type="match status" value="1"/>
</dbReference>
<dbReference type="EMBL" id="DUTP01000003">
    <property type="protein sequence ID" value="HHX99485.1"/>
    <property type="molecule type" value="Genomic_DNA"/>
</dbReference>
<dbReference type="SUPFAM" id="SSF53623">
    <property type="entry name" value="MurD-like peptide ligases, catalytic domain"/>
    <property type="match status" value="1"/>
</dbReference>
<dbReference type="SUPFAM" id="SSF53244">
    <property type="entry name" value="MurD-like peptide ligases, peptide-binding domain"/>
    <property type="match status" value="1"/>
</dbReference>
<dbReference type="Pfam" id="PF01225">
    <property type="entry name" value="Mur_ligase"/>
    <property type="match status" value="1"/>
</dbReference>
<evidence type="ECO:0000256" key="7">
    <source>
        <dbReference type="ARBA" id="ARBA00022984"/>
    </source>
</evidence>
<keyword evidence="7 10" id="KW-0573">Peptidoglycan synthesis</keyword>
<comment type="catalytic activity">
    <reaction evidence="10">
        <text>D-alanyl-D-alanine + UDP-N-acetyl-alpha-D-muramoyl-L-alanyl-gamma-D-glutamyl-meso-2,6-diaminopimelate + ATP = UDP-N-acetyl-alpha-D-muramoyl-L-alanyl-gamma-D-glutamyl-meso-2,6-diaminopimeloyl-D-alanyl-D-alanine + ADP + phosphate + H(+)</text>
        <dbReference type="Rhea" id="RHEA:28374"/>
        <dbReference type="ChEBI" id="CHEBI:15378"/>
        <dbReference type="ChEBI" id="CHEBI:30616"/>
        <dbReference type="ChEBI" id="CHEBI:43474"/>
        <dbReference type="ChEBI" id="CHEBI:57822"/>
        <dbReference type="ChEBI" id="CHEBI:61386"/>
        <dbReference type="ChEBI" id="CHEBI:83905"/>
        <dbReference type="ChEBI" id="CHEBI:456216"/>
        <dbReference type="EC" id="6.3.2.10"/>
    </reaction>
</comment>
<keyword evidence="2 14" id="KW-0436">Ligase</keyword>
<dbReference type="InterPro" id="IPR051046">
    <property type="entry name" value="MurCDEF_CellWall_CoF430Synth"/>
</dbReference>
<dbReference type="InterPro" id="IPR000713">
    <property type="entry name" value="Mur_ligase_N"/>
</dbReference>
<feature type="domain" description="Mur ligase N-terminal catalytic" evidence="11">
    <location>
        <begin position="27"/>
        <end position="98"/>
    </location>
</feature>
<proteinExistence type="predicted"/>
<dbReference type="Proteomes" id="UP000576550">
    <property type="component" value="Unassembled WGS sequence"/>
</dbReference>
<dbReference type="InterPro" id="IPR036615">
    <property type="entry name" value="Mur_ligase_C_dom_sf"/>
</dbReference>
<feature type="domain" description="Mur ligase central" evidence="13">
    <location>
        <begin position="112"/>
        <end position="300"/>
    </location>
</feature>
<reference evidence="14 15" key="1">
    <citation type="journal article" date="2020" name="Biotechnol. Biofuels">
        <title>New insights from the biogas microbiome by comprehensive genome-resolved metagenomics of nearly 1600 species originating from multiple anaerobic digesters.</title>
        <authorList>
            <person name="Campanaro S."/>
            <person name="Treu L."/>
            <person name="Rodriguez-R L.M."/>
            <person name="Kovalovszki A."/>
            <person name="Ziels R.M."/>
            <person name="Maus I."/>
            <person name="Zhu X."/>
            <person name="Kougias P.G."/>
            <person name="Basile A."/>
            <person name="Luo G."/>
            <person name="Schluter A."/>
            <person name="Konstantinidis K.T."/>
            <person name="Angelidaki I."/>
        </authorList>
    </citation>
    <scope>NUCLEOTIDE SEQUENCE [LARGE SCALE GENOMIC DNA]</scope>
    <source>
        <strain evidence="14">AS05jafATM_89</strain>
    </source>
</reference>
<comment type="pathway">
    <text evidence="10">Cell wall biogenesis; peptidoglycan biosynthesis.</text>
</comment>
<evidence type="ECO:0000259" key="11">
    <source>
        <dbReference type="Pfam" id="PF01225"/>
    </source>
</evidence>
<keyword evidence="3 10" id="KW-0132">Cell division</keyword>
<dbReference type="Gene3D" id="3.90.190.20">
    <property type="entry name" value="Mur ligase, C-terminal domain"/>
    <property type="match status" value="1"/>
</dbReference>
<evidence type="ECO:0000259" key="12">
    <source>
        <dbReference type="Pfam" id="PF02875"/>
    </source>
</evidence>
<protein>
    <recommendedName>
        <fullName evidence="10">UDP-N-acetylmuramoyl-tripeptide--D-alanyl-D-alanine ligase</fullName>
        <ecNumber evidence="10">6.3.2.10</ecNumber>
    </recommendedName>
</protein>
<dbReference type="GO" id="GO:0005524">
    <property type="term" value="F:ATP binding"/>
    <property type="evidence" value="ECO:0007669"/>
    <property type="project" value="UniProtKB-KW"/>
</dbReference>
<name>A0A832QCB9_9BACT</name>
<dbReference type="Gene3D" id="3.40.1390.10">
    <property type="entry name" value="MurE/MurF, N-terminal domain"/>
    <property type="match status" value="1"/>
</dbReference>
<comment type="caution">
    <text evidence="14">The sequence shown here is derived from an EMBL/GenBank/DDBJ whole genome shotgun (WGS) entry which is preliminary data.</text>
</comment>